<dbReference type="KEGG" id="ful:C4N20_12630"/>
<gene>
    <name evidence="1" type="ORF">NCTC12112_01091</name>
</gene>
<dbReference type="EMBL" id="LS483487">
    <property type="protein sequence ID" value="SQJ01101.1"/>
    <property type="molecule type" value="Genomic_DNA"/>
</dbReference>
<sequence>MKAKAFLEITMVITEANRPAAAKVYSDYREPFLKEIKGAVSKDLLIRDEDVQVLHGFDSIENAKAYLDSEMFKNDVFVGLKPLWSADPEVRIYIAA</sequence>
<name>A0AAX2JAA4_9FUSO</name>
<dbReference type="GeneID" id="78455663"/>
<dbReference type="Proteomes" id="UP000249008">
    <property type="component" value="Chromosome 1"/>
</dbReference>
<evidence type="ECO:0008006" key="3">
    <source>
        <dbReference type="Google" id="ProtNLM"/>
    </source>
</evidence>
<accession>A0AAX2JAA4</accession>
<dbReference type="RefSeq" id="WP_005976911.1">
    <property type="nucleotide sequence ID" value="NZ_CABKNW010000001.1"/>
</dbReference>
<proteinExistence type="predicted"/>
<evidence type="ECO:0000313" key="1">
    <source>
        <dbReference type="EMBL" id="SQJ01101.1"/>
    </source>
</evidence>
<protein>
    <recommendedName>
        <fullName evidence="3">ABM domain-containing protein</fullName>
    </recommendedName>
</protein>
<dbReference type="AlphaFoldDB" id="A0AAX2JAA4"/>
<organism evidence="1 2">
    <name type="scientific">Fusobacterium ulcerans</name>
    <dbReference type="NCBI Taxonomy" id="861"/>
    <lineage>
        <taxon>Bacteria</taxon>
        <taxon>Fusobacteriati</taxon>
        <taxon>Fusobacteriota</taxon>
        <taxon>Fusobacteriia</taxon>
        <taxon>Fusobacteriales</taxon>
        <taxon>Fusobacteriaceae</taxon>
        <taxon>Fusobacterium</taxon>
    </lineage>
</organism>
<reference evidence="1 2" key="1">
    <citation type="submission" date="2018-06" db="EMBL/GenBank/DDBJ databases">
        <authorList>
            <consortium name="Pathogen Informatics"/>
            <person name="Doyle S."/>
        </authorList>
    </citation>
    <scope>NUCLEOTIDE SEQUENCE [LARGE SCALE GENOMIC DNA]</scope>
    <source>
        <strain evidence="1 2">NCTC12112</strain>
    </source>
</reference>
<evidence type="ECO:0000313" key="2">
    <source>
        <dbReference type="Proteomes" id="UP000249008"/>
    </source>
</evidence>